<gene>
    <name evidence="1" type="ORF">AJ78_05925</name>
</gene>
<protein>
    <submittedName>
        <fullName evidence="1">Uncharacterized protein</fullName>
    </submittedName>
</protein>
<proteinExistence type="predicted"/>
<dbReference type="EMBL" id="LGRN01000282">
    <property type="protein sequence ID" value="OJD13644.1"/>
    <property type="molecule type" value="Genomic_DNA"/>
</dbReference>
<name>A0A1J9QCI4_9EURO</name>
<dbReference type="VEuPathDB" id="FungiDB:AJ78_05925"/>
<organism evidence="1 2">
    <name type="scientific">Emergomyces pasteurianus Ep9510</name>
    <dbReference type="NCBI Taxonomy" id="1447872"/>
    <lineage>
        <taxon>Eukaryota</taxon>
        <taxon>Fungi</taxon>
        <taxon>Dikarya</taxon>
        <taxon>Ascomycota</taxon>
        <taxon>Pezizomycotina</taxon>
        <taxon>Eurotiomycetes</taxon>
        <taxon>Eurotiomycetidae</taxon>
        <taxon>Onygenales</taxon>
        <taxon>Ajellomycetaceae</taxon>
        <taxon>Emergomyces</taxon>
    </lineage>
</organism>
<accession>A0A1J9QCI4</accession>
<reference evidence="1 2" key="1">
    <citation type="submission" date="2015-07" db="EMBL/GenBank/DDBJ databases">
        <title>Emmonsia species relationships and genome sequence.</title>
        <authorList>
            <consortium name="The Broad Institute Genomics Platform"/>
            <person name="Cuomo C.A."/>
            <person name="Munoz J.F."/>
            <person name="Imamovic A."/>
            <person name="Priest M.E."/>
            <person name="Young S."/>
            <person name="Clay O.K."/>
            <person name="McEwen J.G."/>
        </authorList>
    </citation>
    <scope>NUCLEOTIDE SEQUENCE [LARGE SCALE GENOMIC DNA]</scope>
    <source>
        <strain evidence="1 2">UAMH 9510</strain>
    </source>
</reference>
<dbReference type="Proteomes" id="UP000182235">
    <property type="component" value="Unassembled WGS sequence"/>
</dbReference>
<comment type="caution">
    <text evidence="1">The sequence shown here is derived from an EMBL/GenBank/DDBJ whole genome shotgun (WGS) entry which is preliminary data.</text>
</comment>
<keyword evidence="2" id="KW-1185">Reference proteome</keyword>
<sequence>MAAAANEIILRTSENWDDWYEGVQMKTMALNFHKYTDLDAEHIDPPMEPEPYEPNTADLRSEMRTEKYKTYMKRVKEIYDHISATVNPRLHQALTKSLDLRQILKELKEFIAPTKW</sequence>
<evidence type="ECO:0000313" key="1">
    <source>
        <dbReference type="EMBL" id="OJD13644.1"/>
    </source>
</evidence>
<evidence type="ECO:0000313" key="2">
    <source>
        <dbReference type="Proteomes" id="UP000182235"/>
    </source>
</evidence>
<dbReference type="AlphaFoldDB" id="A0A1J9QCI4"/>